<dbReference type="WBParaSite" id="HNAJ_0000535901-mRNA-1">
    <property type="protein sequence ID" value="HNAJ_0000535901-mRNA-1"/>
    <property type="gene ID" value="HNAJ_0000535901"/>
</dbReference>
<dbReference type="PANTHER" id="PTHR36498:SF1">
    <property type="entry name" value="TATA-BINDING PROTEIN-ASSOCIATED FACTOR 172"/>
    <property type="match status" value="1"/>
</dbReference>
<name>A0A0R3TE70_RODNA</name>
<dbReference type="OrthoDB" id="10252227at2759"/>
<dbReference type="AlphaFoldDB" id="A0A0R3TE70"/>
<accession>A0A0R3TE70</accession>
<dbReference type="STRING" id="102285.A0A0R3TE70"/>
<reference evidence="3" key="1">
    <citation type="submission" date="2017-02" db="UniProtKB">
        <authorList>
            <consortium name="WormBaseParasite"/>
        </authorList>
    </citation>
    <scope>IDENTIFICATION</scope>
</reference>
<reference evidence="1 2" key="2">
    <citation type="submission" date="2018-11" db="EMBL/GenBank/DDBJ databases">
        <authorList>
            <consortium name="Pathogen Informatics"/>
        </authorList>
    </citation>
    <scope>NUCLEOTIDE SEQUENCE [LARGE SCALE GENOMIC DNA]</scope>
</reference>
<dbReference type="Proteomes" id="UP000278807">
    <property type="component" value="Unassembled WGS sequence"/>
</dbReference>
<evidence type="ECO:0000313" key="2">
    <source>
        <dbReference type="Proteomes" id="UP000278807"/>
    </source>
</evidence>
<organism evidence="3">
    <name type="scientific">Rodentolepis nana</name>
    <name type="common">Dwarf tapeworm</name>
    <name type="synonym">Hymenolepis nana</name>
    <dbReference type="NCBI Taxonomy" id="102285"/>
    <lineage>
        <taxon>Eukaryota</taxon>
        <taxon>Metazoa</taxon>
        <taxon>Spiralia</taxon>
        <taxon>Lophotrochozoa</taxon>
        <taxon>Platyhelminthes</taxon>
        <taxon>Cestoda</taxon>
        <taxon>Eucestoda</taxon>
        <taxon>Cyclophyllidea</taxon>
        <taxon>Hymenolepididae</taxon>
        <taxon>Rodentolepis</taxon>
    </lineage>
</organism>
<gene>
    <name evidence="1" type="ORF">HNAJ_LOCUS5357</name>
</gene>
<protein>
    <submittedName>
        <fullName evidence="3">RTP1_C1 domain-containing protein</fullName>
    </submittedName>
</protein>
<evidence type="ECO:0000313" key="1">
    <source>
        <dbReference type="EMBL" id="VDO01217.1"/>
    </source>
</evidence>
<dbReference type="GO" id="GO:0016887">
    <property type="term" value="F:ATP hydrolysis activity"/>
    <property type="evidence" value="ECO:0007669"/>
    <property type="project" value="InterPro"/>
</dbReference>
<dbReference type="GO" id="GO:0003677">
    <property type="term" value="F:DNA binding"/>
    <property type="evidence" value="ECO:0007669"/>
    <property type="project" value="InterPro"/>
</dbReference>
<keyword evidence="2" id="KW-1185">Reference proteome</keyword>
<dbReference type="GO" id="GO:0017025">
    <property type="term" value="F:TBP-class protein binding"/>
    <property type="evidence" value="ECO:0007669"/>
    <property type="project" value="InterPro"/>
</dbReference>
<proteinExistence type="predicted"/>
<sequence>MTPIVVKVAYDGGSTTSTSVSSMDVLDRQELNRQLGLTGSDKAGTFLSTILESEPNTSISALISTADLQDDADETPSEIITDVMESVKQAYGNTNANANSYTESTLFAKATATALHTDWPLNSMCMRLLGDLWNVSWEIRHGAASGLRELLAFPQHTRHAGTKNGTMEAENRTANRIYLEDIIVRVLCTLAVDQFSDFASDLVVAPVRQTAAQLLGVLCLHLEVEQVRLVVGH</sequence>
<evidence type="ECO:0000313" key="3">
    <source>
        <dbReference type="WBParaSite" id="HNAJ_0000535901-mRNA-1"/>
    </source>
</evidence>
<dbReference type="EMBL" id="UZAE01004480">
    <property type="protein sequence ID" value="VDO01217.1"/>
    <property type="molecule type" value="Genomic_DNA"/>
</dbReference>
<dbReference type="InterPro" id="IPR044972">
    <property type="entry name" value="Mot1"/>
</dbReference>
<dbReference type="PANTHER" id="PTHR36498">
    <property type="entry name" value="TATA-BINDING PROTEIN-ASSOCIATED FACTOR 172"/>
    <property type="match status" value="1"/>
</dbReference>